<evidence type="ECO:0000256" key="4">
    <source>
        <dbReference type="ARBA" id="ARBA00022737"/>
    </source>
</evidence>
<dbReference type="GO" id="GO:0042626">
    <property type="term" value="F:ATPase-coupled transmembrane transporter activity"/>
    <property type="evidence" value="ECO:0007669"/>
    <property type="project" value="TreeGrafter"/>
</dbReference>
<dbReference type="InterPro" id="IPR027417">
    <property type="entry name" value="P-loop_NTPase"/>
</dbReference>
<dbReference type="CDD" id="cd03244">
    <property type="entry name" value="ABCC_MRP_domain2"/>
    <property type="match status" value="1"/>
</dbReference>
<reference evidence="11" key="1">
    <citation type="journal article" date="2013" name="Nature">
        <title>Pan genome of the phytoplankton Emiliania underpins its global distribution.</title>
        <authorList>
            <person name="Read B.A."/>
            <person name="Kegel J."/>
            <person name="Klute M.J."/>
            <person name="Kuo A."/>
            <person name="Lefebvre S.C."/>
            <person name="Maumus F."/>
            <person name="Mayer C."/>
            <person name="Miller J."/>
            <person name="Monier A."/>
            <person name="Salamov A."/>
            <person name="Young J."/>
            <person name="Aguilar M."/>
            <person name="Claverie J.M."/>
            <person name="Frickenhaus S."/>
            <person name="Gonzalez K."/>
            <person name="Herman E.K."/>
            <person name="Lin Y.C."/>
            <person name="Napier J."/>
            <person name="Ogata H."/>
            <person name="Sarno A.F."/>
            <person name="Shmutz J."/>
            <person name="Schroeder D."/>
            <person name="de Vargas C."/>
            <person name="Verret F."/>
            <person name="von Dassow P."/>
            <person name="Valentin K."/>
            <person name="Van de Peer Y."/>
            <person name="Wheeler G."/>
            <person name="Dacks J.B."/>
            <person name="Delwiche C.F."/>
            <person name="Dyhrman S.T."/>
            <person name="Glockner G."/>
            <person name="John U."/>
            <person name="Richards T."/>
            <person name="Worden A.Z."/>
            <person name="Zhang X."/>
            <person name="Grigoriev I.V."/>
            <person name="Allen A.E."/>
            <person name="Bidle K."/>
            <person name="Borodovsky M."/>
            <person name="Bowler C."/>
            <person name="Brownlee C."/>
            <person name="Cock J.M."/>
            <person name="Elias M."/>
            <person name="Gladyshev V.N."/>
            <person name="Groth M."/>
            <person name="Guda C."/>
            <person name="Hadaegh A."/>
            <person name="Iglesias-Rodriguez M.D."/>
            <person name="Jenkins J."/>
            <person name="Jones B.M."/>
            <person name="Lawson T."/>
            <person name="Leese F."/>
            <person name="Lindquist E."/>
            <person name="Lobanov A."/>
            <person name="Lomsadze A."/>
            <person name="Malik S.B."/>
            <person name="Marsh M.E."/>
            <person name="Mackinder L."/>
            <person name="Mock T."/>
            <person name="Mueller-Roeber B."/>
            <person name="Pagarete A."/>
            <person name="Parker M."/>
            <person name="Probert I."/>
            <person name="Quesneville H."/>
            <person name="Raines C."/>
            <person name="Rensing S.A."/>
            <person name="Riano-Pachon D.M."/>
            <person name="Richier S."/>
            <person name="Rokitta S."/>
            <person name="Shiraiwa Y."/>
            <person name="Soanes D.M."/>
            <person name="van der Giezen M."/>
            <person name="Wahlund T.M."/>
            <person name="Williams B."/>
            <person name="Wilson W."/>
            <person name="Wolfe G."/>
            <person name="Wurch L.L."/>
        </authorList>
    </citation>
    <scope>NUCLEOTIDE SEQUENCE</scope>
</reference>
<dbReference type="PANTHER" id="PTHR24223:SF443">
    <property type="entry name" value="MULTIDRUG-RESISTANCE LIKE PROTEIN 1, ISOFORM I"/>
    <property type="match status" value="1"/>
</dbReference>
<dbReference type="InterPro" id="IPR050173">
    <property type="entry name" value="ABC_transporter_C-like"/>
</dbReference>
<organism evidence="10 11">
    <name type="scientific">Emiliania huxleyi (strain CCMP1516)</name>
    <dbReference type="NCBI Taxonomy" id="280463"/>
    <lineage>
        <taxon>Eukaryota</taxon>
        <taxon>Haptista</taxon>
        <taxon>Haptophyta</taxon>
        <taxon>Prymnesiophyceae</taxon>
        <taxon>Isochrysidales</taxon>
        <taxon>Noelaerhabdaceae</taxon>
        <taxon>Emiliania</taxon>
    </lineage>
</organism>
<proteinExistence type="predicted"/>
<dbReference type="AlphaFoldDB" id="A0A0D3IDQ3"/>
<protein>
    <recommendedName>
        <fullName evidence="9">ABC transporter domain-containing protein</fullName>
    </recommendedName>
</protein>
<sequence length="284" mass="30494">LSYGLGIAYALQGALQVVLRLEIDLVSVERNLQYCEETPQEEPRSARVHNVEPAPLCDAWPDAGRLAFVDVTLRYRPELPPALRGVSFSVEAGERLGVVGRSGSGKSSLVSALLRLVEVENGAISVDGVDVRSVPLARLRAGIAVVMQDAVMFSGDLRYNLDPARACTDEALTRALRRVRLCAEADDAAEKLKEAVGEGGDNWSAGQRQLICLARAILRGAKVLVCDEATSSIDAETDGVVQGVLRERRATMLVIAHRLETILDSDRVLLMDAGAVAEEGPPAE</sequence>
<keyword evidence="7" id="KW-1133">Transmembrane helix</keyword>
<dbReference type="RefSeq" id="XP_005761817.1">
    <property type="nucleotide sequence ID" value="XM_005761760.1"/>
</dbReference>
<dbReference type="KEGG" id="ehx:EMIHUDRAFT_55663"/>
<dbReference type="STRING" id="2903.R1BHV8"/>
<dbReference type="Gene3D" id="3.40.50.300">
    <property type="entry name" value="P-loop containing nucleotide triphosphate hydrolases"/>
    <property type="match status" value="1"/>
</dbReference>
<feature type="domain" description="ABC transporter" evidence="9">
    <location>
        <begin position="66"/>
        <end position="284"/>
    </location>
</feature>
<evidence type="ECO:0000256" key="2">
    <source>
        <dbReference type="ARBA" id="ARBA00022448"/>
    </source>
</evidence>
<evidence type="ECO:0000256" key="7">
    <source>
        <dbReference type="ARBA" id="ARBA00022989"/>
    </source>
</evidence>
<evidence type="ECO:0000313" key="10">
    <source>
        <dbReference type="EnsemblProtists" id="EOD09388"/>
    </source>
</evidence>
<comment type="subcellular location">
    <subcellularLocation>
        <location evidence="1">Vacuole membrane</location>
        <topology evidence="1">Multi-pass membrane protein</topology>
    </subcellularLocation>
</comment>
<reference evidence="10" key="2">
    <citation type="submission" date="2024-10" db="UniProtKB">
        <authorList>
            <consortium name="EnsemblProtists"/>
        </authorList>
    </citation>
    <scope>IDENTIFICATION</scope>
</reference>
<evidence type="ECO:0000313" key="11">
    <source>
        <dbReference type="Proteomes" id="UP000013827"/>
    </source>
</evidence>
<dbReference type="EnsemblProtists" id="EOD09388">
    <property type="protein sequence ID" value="EOD09388"/>
    <property type="gene ID" value="EMIHUDRAFT_55663"/>
</dbReference>
<dbReference type="HOGENOM" id="CLU_000604_1_9_1"/>
<dbReference type="PaxDb" id="2903-EOD09388"/>
<evidence type="ECO:0000259" key="9">
    <source>
        <dbReference type="PROSITE" id="PS50893"/>
    </source>
</evidence>
<dbReference type="PANTHER" id="PTHR24223">
    <property type="entry name" value="ATP-BINDING CASSETTE SUB-FAMILY C"/>
    <property type="match status" value="1"/>
</dbReference>
<keyword evidence="11" id="KW-1185">Reference proteome</keyword>
<dbReference type="FunFam" id="3.40.50.300:FF:000630">
    <property type="entry name" value="ATP-binding cassette (ABC) transporter, putative"/>
    <property type="match status" value="1"/>
</dbReference>
<dbReference type="OMA" id="NEICYSH"/>
<dbReference type="GO" id="GO:0005524">
    <property type="term" value="F:ATP binding"/>
    <property type="evidence" value="ECO:0007669"/>
    <property type="project" value="UniProtKB-KW"/>
</dbReference>
<dbReference type="Pfam" id="PF00005">
    <property type="entry name" value="ABC_tran"/>
    <property type="match status" value="1"/>
</dbReference>
<evidence type="ECO:0000256" key="5">
    <source>
        <dbReference type="ARBA" id="ARBA00022741"/>
    </source>
</evidence>
<evidence type="ECO:0000256" key="1">
    <source>
        <dbReference type="ARBA" id="ARBA00004128"/>
    </source>
</evidence>
<dbReference type="PROSITE" id="PS50893">
    <property type="entry name" value="ABC_TRANSPORTER_2"/>
    <property type="match status" value="1"/>
</dbReference>
<dbReference type="Proteomes" id="UP000013827">
    <property type="component" value="Unassembled WGS sequence"/>
</dbReference>
<dbReference type="GO" id="GO:0016887">
    <property type="term" value="F:ATP hydrolysis activity"/>
    <property type="evidence" value="ECO:0007669"/>
    <property type="project" value="InterPro"/>
</dbReference>
<evidence type="ECO:0000256" key="3">
    <source>
        <dbReference type="ARBA" id="ARBA00022692"/>
    </source>
</evidence>
<dbReference type="eggNOG" id="KOG0054">
    <property type="taxonomic scope" value="Eukaryota"/>
</dbReference>
<name>A0A0D3IDQ3_EMIH1</name>
<dbReference type="GO" id="GO:0005774">
    <property type="term" value="C:vacuolar membrane"/>
    <property type="evidence" value="ECO:0007669"/>
    <property type="project" value="UniProtKB-SubCell"/>
</dbReference>
<keyword evidence="6" id="KW-0067">ATP-binding</keyword>
<evidence type="ECO:0000256" key="6">
    <source>
        <dbReference type="ARBA" id="ARBA00022840"/>
    </source>
</evidence>
<dbReference type="SUPFAM" id="SSF52540">
    <property type="entry name" value="P-loop containing nucleoside triphosphate hydrolases"/>
    <property type="match status" value="1"/>
</dbReference>
<dbReference type="InterPro" id="IPR003439">
    <property type="entry name" value="ABC_transporter-like_ATP-bd"/>
</dbReference>
<keyword evidence="2" id="KW-0813">Transport</keyword>
<dbReference type="InterPro" id="IPR003593">
    <property type="entry name" value="AAA+_ATPase"/>
</dbReference>
<keyword evidence="4" id="KW-0677">Repeat</keyword>
<keyword evidence="5" id="KW-0547">Nucleotide-binding</keyword>
<accession>A0A0D3IDQ3</accession>
<keyword evidence="8" id="KW-0472">Membrane</keyword>
<keyword evidence="3" id="KW-0812">Transmembrane</keyword>
<dbReference type="SMART" id="SM00382">
    <property type="entry name" value="AAA"/>
    <property type="match status" value="1"/>
</dbReference>
<evidence type="ECO:0000256" key="8">
    <source>
        <dbReference type="ARBA" id="ARBA00023136"/>
    </source>
</evidence>
<dbReference type="GeneID" id="17255500"/>